<dbReference type="GO" id="GO:0005506">
    <property type="term" value="F:iron ion binding"/>
    <property type="evidence" value="ECO:0007669"/>
    <property type="project" value="InterPro"/>
</dbReference>
<reference evidence="11" key="1">
    <citation type="submission" date="2010-10" db="EMBL/GenBank/DDBJ databases">
        <title>Phanerochaete chrysosporium cytochrome P450.</title>
        <authorList>
            <person name="Hirosue S."/>
            <person name="Hiratsuka N."/>
            <person name="Ichinose H."/>
            <person name="Wariishi H."/>
        </authorList>
    </citation>
    <scope>NUCLEOTIDE SEQUENCE</scope>
    <source>
        <strain evidence="11">ATCC 34541</strain>
    </source>
</reference>
<keyword evidence="7 9" id="KW-0408">Iron</keyword>
<evidence type="ECO:0000256" key="2">
    <source>
        <dbReference type="ARBA" id="ARBA00005179"/>
    </source>
</evidence>
<dbReference type="PRINTS" id="PR00385">
    <property type="entry name" value="P450"/>
</dbReference>
<dbReference type="PRINTS" id="PR00463">
    <property type="entry name" value="EP450I"/>
</dbReference>
<comment type="similarity">
    <text evidence="3 10">Belongs to the cytochrome P450 family.</text>
</comment>
<evidence type="ECO:0000256" key="7">
    <source>
        <dbReference type="ARBA" id="ARBA00023004"/>
    </source>
</evidence>
<dbReference type="InterPro" id="IPR002401">
    <property type="entry name" value="Cyt_P450_E_grp-I"/>
</dbReference>
<dbReference type="PANTHER" id="PTHR24305">
    <property type="entry name" value="CYTOCHROME P450"/>
    <property type="match status" value="1"/>
</dbReference>
<dbReference type="GO" id="GO:0016705">
    <property type="term" value="F:oxidoreductase activity, acting on paired donors, with incorporation or reduction of molecular oxygen"/>
    <property type="evidence" value="ECO:0007669"/>
    <property type="project" value="InterPro"/>
</dbReference>
<dbReference type="InterPro" id="IPR050121">
    <property type="entry name" value="Cytochrome_P450_monoxygenase"/>
</dbReference>
<dbReference type="InterPro" id="IPR036396">
    <property type="entry name" value="Cyt_P450_sf"/>
</dbReference>
<name>G5EJM4_PHACH</name>
<evidence type="ECO:0000256" key="10">
    <source>
        <dbReference type="RuleBase" id="RU000461"/>
    </source>
</evidence>
<evidence type="ECO:0000256" key="4">
    <source>
        <dbReference type="ARBA" id="ARBA00022617"/>
    </source>
</evidence>
<dbReference type="GO" id="GO:0020037">
    <property type="term" value="F:heme binding"/>
    <property type="evidence" value="ECO:0007669"/>
    <property type="project" value="InterPro"/>
</dbReference>
<accession>G5EJM4</accession>
<evidence type="ECO:0000256" key="5">
    <source>
        <dbReference type="ARBA" id="ARBA00022723"/>
    </source>
</evidence>
<gene>
    <name evidence="11" type="primary">PcCYP_8b</name>
</gene>
<dbReference type="EMBL" id="AB597799">
    <property type="protein sequence ID" value="BAL05086.1"/>
    <property type="molecule type" value="mRNA"/>
</dbReference>
<proteinExistence type="evidence at transcript level"/>
<evidence type="ECO:0000256" key="6">
    <source>
        <dbReference type="ARBA" id="ARBA00023002"/>
    </source>
</evidence>
<keyword evidence="4 9" id="KW-0349">Heme</keyword>
<dbReference type="AlphaFoldDB" id="G5EJM4"/>
<protein>
    <submittedName>
        <fullName evidence="11">Cytochrome P450</fullName>
    </submittedName>
</protein>
<dbReference type="Pfam" id="PF00067">
    <property type="entry name" value="p450"/>
    <property type="match status" value="1"/>
</dbReference>
<comment type="pathway">
    <text evidence="2">Secondary metabolite biosynthesis.</text>
</comment>
<evidence type="ECO:0000256" key="8">
    <source>
        <dbReference type="ARBA" id="ARBA00023033"/>
    </source>
</evidence>
<evidence type="ECO:0000256" key="1">
    <source>
        <dbReference type="ARBA" id="ARBA00001971"/>
    </source>
</evidence>
<evidence type="ECO:0000256" key="9">
    <source>
        <dbReference type="PIRSR" id="PIRSR602401-1"/>
    </source>
</evidence>
<keyword evidence="5 9" id="KW-0479">Metal-binding</keyword>
<comment type="cofactor">
    <cofactor evidence="1 9">
        <name>heme</name>
        <dbReference type="ChEBI" id="CHEBI:30413"/>
    </cofactor>
</comment>
<dbReference type="PROSITE" id="PS00086">
    <property type="entry name" value="CYTOCHROME_P450"/>
    <property type="match status" value="1"/>
</dbReference>
<dbReference type="VEuPathDB" id="FungiDB:AGR57_13594"/>
<evidence type="ECO:0000313" key="11">
    <source>
        <dbReference type="EMBL" id="BAL05086.1"/>
    </source>
</evidence>
<dbReference type="InterPro" id="IPR001128">
    <property type="entry name" value="Cyt_P450"/>
</dbReference>
<dbReference type="InterPro" id="IPR017972">
    <property type="entry name" value="Cyt_P450_CS"/>
</dbReference>
<dbReference type="Gene3D" id="1.10.630.10">
    <property type="entry name" value="Cytochrome P450"/>
    <property type="match status" value="1"/>
</dbReference>
<evidence type="ECO:0000256" key="3">
    <source>
        <dbReference type="ARBA" id="ARBA00010617"/>
    </source>
</evidence>
<dbReference type="PANTHER" id="PTHR24305:SF166">
    <property type="entry name" value="CYTOCHROME P450 12A4, MITOCHONDRIAL-RELATED"/>
    <property type="match status" value="1"/>
</dbReference>
<dbReference type="SUPFAM" id="SSF48264">
    <property type="entry name" value="Cytochrome P450"/>
    <property type="match status" value="1"/>
</dbReference>
<dbReference type="CDD" id="cd11069">
    <property type="entry name" value="CYP_FUM15-like"/>
    <property type="match status" value="1"/>
</dbReference>
<dbReference type="GO" id="GO:0004497">
    <property type="term" value="F:monooxygenase activity"/>
    <property type="evidence" value="ECO:0007669"/>
    <property type="project" value="UniProtKB-KW"/>
</dbReference>
<keyword evidence="6 10" id="KW-0560">Oxidoreductase</keyword>
<feature type="binding site" description="axial binding residue" evidence="9">
    <location>
        <position position="500"/>
    </location>
    <ligand>
        <name>heme</name>
        <dbReference type="ChEBI" id="CHEBI:30413"/>
    </ligand>
    <ligandPart>
        <name>Fe</name>
        <dbReference type="ChEBI" id="CHEBI:18248"/>
    </ligandPart>
</feature>
<keyword evidence="8 10" id="KW-0503">Monooxygenase</keyword>
<sequence>MESFTLAALSLTTACAAALVAYLLYLCFVYPLRNPIRQLPGPPSKWFLELRHMYMTMDPRRSPHTAAEFVEKYGRNVYIRGPVPWDQRLFTLDPVTMNHVLQHTAIYEKPWPSRRLISGLIGAGMLSAEGQMHKRQRRVATPAFSLNEMRALIPLVFSKGTELQKKWMEIMRDAGVKPGQGHVFNVCSWASRATFDVMGSAGFDYEFNAIQKEDNELLRAYVDMFETAVSKQKAGLRSVLVMYLPIIDKIFPNETTRFVSKCQTVIERVAGTLIQEKKRKMADAAVKGQVYQGKDLLSLMLKSNSAVDLPPDQRLSDQDLLNNINTFMFAGTDTTSLALTWTLYVLALYPHVQDRLRAELLSVAPIAPIDTLTPEEVQSLYAEIAALPFLENVIRETLRLIPPVHSSIREATRDDVVPVSAPLKRTTPNGRVVEQVHQIVVPKGTFIHVPIEGFNLDKGLWGETAWKFDPDRWDNLPETIKELPGLYQHTLTFSAGPRACIGMRMSVIELKSFLFTLVTNFKFAPDPTQKIGKANVILTRPYVAGKQNEGSALPLIVTPYVREDAS</sequence>
<organism evidence="11">
    <name type="scientific">Phanerodontia chrysosporium</name>
    <name type="common">White-rot fungus</name>
    <name type="synonym">Sporotrichum pruinosum</name>
    <dbReference type="NCBI Taxonomy" id="2822231"/>
    <lineage>
        <taxon>Eukaryota</taxon>
        <taxon>Fungi</taxon>
        <taxon>Dikarya</taxon>
        <taxon>Basidiomycota</taxon>
        <taxon>Agaricomycotina</taxon>
        <taxon>Agaricomycetes</taxon>
        <taxon>Polyporales</taxon>
        <taxon>Phanerochaetaceae</taxon>
        <taxon>Phanerodontia</taxon>
    </lineage>
</organism>